<accession>A0ABX0RIK2</accession>
<dbReference type="InterPro" id="IPR013056">
    <property type="entry name" value="Phage_lambda_CIII"/>
</dbReference>
<keyword evidence="2" id="KW-1185">Reference proteome</keyword>
<keyword evidence="1" id="KW-0378">Hydrolase</keyword>
<evidence type="ECO:0000313" key="2">
    <source>
        <dbReference type="Proteomes" id="UP001515780"/>
    </source>
</evidence>
<dbReference type="Pfam" id="PF02061">
    <property type="entry name" value="Lambda_CIII"/>
    <property type="match status" value="1"/>
</dbReference>
<dbReference type="GO" id="GO:0008233">
    <property type="term" value="F:peptidase activity"/>
    <property type="evidence" value="ECO:0007669"/>
    <property type="project" value="UniProtKB-KW"/>
</dbReference>
<reference evidence="1 2" key="1">
    <citation type="journal article" date="2019" name="bioRxiv">
        <title>Bacteria contribute to plant secondary compound degradation in a generalist herbivore system.</title>
        <authorList>
            <person name="Francoeur C.B."/>
            <person name="Khadempour L."/>
            <person name="Moreira-Soto R.D."/>
            <person name="Gotting K."/>
            <person name="Book A.J."/>
            <person name="Pinto-Tomas A.A."/>
            <person name="Keefover-Ring K."/>
            <person name="Currie C.R."/>
        </authorList>
    </citation>
    <scope>NUCLEOTIDE SEQUENCE [LARGE SCALE GENOMIC DNA]</scope>
    <source>
        <strain evidence="1">Al-1710</strain>
    </source>
</reference>
<gene>
    <name evidence="1" type="ORF">F3J37_02125</name>
</gene>
<dbReference type="GO" id="GO:0006508">
    <property type="term" value="P:proteolysis"/>
    <property type="evidence" value="ECO:0007669"/>
    <property type="project" value="UniProtKB-KW"/>
</dbReference>
<proteinExistence type="predicted"/>
<evidence type="ECO:0000313" key="1">
    <source>
        <dbReference type="EMBL" id="NIG17475.1"/>
    </source>
</evidence>
<keyword evidence="1" id="KW-0645">Protease</keyword>
<organism evidence="1 2">
    <name type="scientific">Candidatus Pantoea communis</name>
    <dbReference type="NCBI Taxonomy" id="2608354"/>
    <lineage>
        <taxon>Bacteria</taxon>
        <taxon>Pseudomonadati</taxon>
        <taxon>Pseudomonadota</taxon>
        <taxon>Gammaproteobacteria</taxon>
        <taxon>Enterobacterales</taxon>
        <taxon>Erwiniaceae</taxon>
        <taxon>Pantoea</taxon>
    </lineage>
</organism>
<name>A0ABX0RIK2_9GAMM</name>
<protein>
    <submittedName>
        <fullName evidence="1">Protease FtsH-inhibitory lysogeny factor CIII</fullName>
    </submittedName>
</protein>
<dbReference type="EMBL" id="VWXC01000001">
    <property type="protein sequence ID" value="NIG17475.1"/>
    <property type="molecule type" value="Genomic_DNA"/>
</dbReference>
<sequence length="46" mass="5118">MQAFAIAGATHMGGFSFNTSQLDRIVSRIRSGWRSFMDTLNQQGQP</sequence>
<dbReference type="Proteomes" id="UP001515780">
    <property type="component" value="Unassembled WGS sequence"/>
</dbReference>
<comment type="caution">
    <text evidence="1">The sequence shown here is derived from an EMBL/GenBank/DDBJ whole genome shotgun (WGS) entry which is preliminary data.</text>
</comment>